<evidence type="ECO:0000256" key="5">
    <source>
        <dbReference type="ARBA" id="ARBA00022833"/>
    </source>
</evidence>
<accession>A0A7N0VBJ8</accession>
<keyword evidence="6" id="KW-0805">Transcription regulation</keyword>
<reference evidence="12" key="1">
    <citation type="submission" date="2021-01" db="UniProtKB">
        <authorList>
            <consortium name="EnsemblPlants"/>
        </authorList>
    </citation>
    <scope>IDENTIFICATION</scope>
</reference>
<evidence type="ECO:0000256" key="9">
    <source>
        <dbReference type="ARBA" id="ARBA00023242"/>
    </source>
</evidence>
<dbReference type="Pfam" id="PF02892">
    <property type="entry name" value="zf-BED"/>
    <property type="match status" value="1"/>
</dbReference>
<dbReference type="PROSITE" id="PS50808">
    <property type="entry name" value="ZF_BED"/>
    <property type="match status" value="1"/>
</dbReference>
<dbReference type="Gramene" id="Kaladp0418s0015.2.v1.1">
    <property type="protein sequence ID" value="Kaladp0418s0015.2.v1.1"/>
    <property type="gene ID" value="Kaladp0418s0015.v1.1"/>
</dbReference>
<dbReference type="InterPro" id="IPR025525">
    <property type="entry name" value="hAT-like_transposase_RNase-H"/>
</dbReference>
<name>A0A7N0VBJ8_KALFE</name>
<dbReference type="InterPro" id="IPR036236">
    <property type="entry name" value="Znf_C2H2_sf"/>
</dbReference>
<dbReference type="GO" id="GO:0003677">
    <property type="term" value="F:DNA binding"/>
    <property type="evidence" value="ECO:0007669"/>
    <property type="project" value="UniProtKB-KW"/>
</dbReference>
<dbReference type="SUPFAM" id="SSF57667">
    <property type="entry name" value="beta-beta-alpha zinc fingers"/>
    <property type="match status" value="1"/>
</dbReference>
<sequence length="703" mass="79583">MELSSEIAIKKPKRLTSVVWNHFERVKKGDSCYAVCVHCNKKLSGSSNSGTTHLRNHLMRCLKRSNVDVTQLLAAKRRKKDSCAGILNVNFVDEGRRVEGMNSPAIVRFDQDGKDMSYKFANIKLDEERSRLDLAYMIIMHKYPLSMTEHLGFGTFVRNLQPLFQPVPSGDIELLCTEIYLKEKQKVYEMMQRLQGRISIAVDMWTYPETAGYLCLTAHYIDNDWKLGKKILNFVTLDSSYTDDLLSEIIIKCLMEWNLESNLSAVTYHDIFVSDDNVIKIKDWLSQSKPLLGDGLLYDVRCVAHVLNLIVEDAVEALRDVLEKIRASIKHVKSSQTAQGKFSEICLQAGIQSQNALLLDCPNQLHSTYQMLKTAVEHKAAFSVLHLHDNAFTTVLSDLEWEWASAISEFMKLIFEVSCVFSGNACPTANLYCPEICDVHLQLTEWCKSKDVFLSSVGSKMRARLDKYWSKCGLVLAISAVLDPRFKMKLVEYYYPQMYAGESSNRINDVSSSLRNLFNGYSVSPSWSSVDQSSVLPISSVPSSSNDARDRLRGFDKFVNETVQSNMPFAVVDNRRDRLKGFDKFLHETSQTQSTISDLDKYLEEPVFPRSFDFNILNWWKVHTARYPILSVVARDVLAIPMSTVAPQLVFSSGGKVLDHSRAALSPDTRQALICSHDWLCPEPEASLPSSIHSALAGFVERS</sequence>
<evidence type="ECO:0000256" key="1">
    <source>
        <dbReference type="ARBA" id="ARBA00004123"/>
    </source>
</evidence>
<dbReference type="GO" id="GO:0046983">
    <property type="term" value="F:protein dimerization activity"/>
    <property type="evidence" value="ECO:0007669"/>
    <property type="project" value="InterPro"/>
</dbReference>
<dbReference type="Proteomes" id="UP000594263">
    <property type="component" value="Unplaced"/>
</dbReference>
<dbReference type="PANTHER" id="PTHR46481:SF10">
    <property type="entry name" value="ZINC FINGER BED DOMAIN-CONTAINING PROTEIN 39"/>
    <property type="match status" value="1"/>
</dbReference>
<keyword evidence="5" id="KW-0862">Zinc</keyword>
<dbReference type="GO" id="GO:0009791">
    <property type="term" value="P:post-embryonic development"/>
    <property type="evidence" value="ECO:0007669"/>
    <property type="project" value="UniProtKB-ARBA"/>
</dbReference>
<dbReference type="Pfam" id="PF05699">
    <property type="entry name" value="Dimer_Tnp_hAT"/>
    <property type="match status" value="1"/>
</dbReference>
<evidence type="ECO:0000256" key="6">
    <source>
        <dbReference type="ARBA" id="ARBA00023015"/>
    </source>
</evidence>
<feature type="domain" description="BED-type" evidence="11">
    <location>
        <begin position="14"/>
        <end position="69"/>
    </location>
</feature>
<evidence type="ECO:0000256" key="10">
    <source>
        <dbReference type="PROSITE-ProRule" id="PRU00027"/>
    </source>
</evidence>
<protein>
    <recommendedName>
        <fullName evidence="11">BED-type domain-containing protein</fullName>
    </recommendedName>
</protein>
<dbReference type="AlphaFoldDB" id="A0A7N0VBJ8"/>
<dbReference type="InterPro" id="IPR008906">
    <property type="entry name" value="HATC_C_dom"/>
</dbReference>
<evidence type="ECO:0000256" key="4">
    <source>
        <dbReference type="ARBA" id="ARBA00022771"/>
    </source>
</evidence>
<dbReference type="SMART" id="SM00614">
    <property type="entry name" value="ZnF_BED"/>
    <property type="match status" value="1"/>
</dbReference>
<keyword evidence="3" id="KW-0479">Metal-binding</keyword>
<keyword evidence="8" id="KW-0804">Transcription</keyword>
<evidence type="ECO:0000313" key="13">
    <source>
        <dbReference type="Proteomes" id="UP000594263"/>
    </source>
</evidence>
<keyword evidence="4 10" id="KW-0863">Zinc-finger</keyword>
<dbReference type="GO" id="GO:0005634">
    <property type="term" value="C:nucleus"/>
    <property type="evidence" value="ECO:0007669"/>
    <property type="project" value="UniProtKB-SubCell"/>
</dbReference>
<evidence type="ECO:0000256" key="2">
    <source>
        <dbReference type="ARBA" id="ARBA00011738"/>
    </source>
</evidence>
<evidence type="ECO:0000256" key="7">
    <source>
        <dbReference type="ARBA" id="ARBA00023125"/>
    </source>
</evidence>
<evidence type="ECO:0000259" key="11">
    <source>
        <dbReference type="PROSITE" id="PS50808"/>
    </source>
</evidence>
<evidence type="ECO:0000313" key="12">
    <source>
        <dbReference type="EnsemblPlants" id="Kaladp0418s0015.2.v1.1"/>
    </source>
</evidence>
<evidence type="ECO:0000256" key="8">
    <source>
        <dbReference type="ARBA" id="ARBA00023163"/>
    </source>
</evidence>
<dbReference type="InterPro" id="IPR052035">
    <property type="entry name" value="ZnF_BED_domain_contain"/>
</dbReference>
<comment type="subcellular location">
    <subcellularLocation>
        <location evidence="1">Nucleus</location>
    </subcellularLocation>
</comment>
<dbReference type="EnsemblPlants" id="Kaladp0418s0015.1.v1.1">
    <property type="protein sequence ID" value="Kaladp0418s0015.1.v1.1"/>
    <property type="gene ID" value="Kaladp0418s0015.v1.1"/>
</dbReference>
<comment type="subunit">
    <text evidence="2">Homodimer.</text>
</comment>
<keyword evidence="13" id="KW-1185">Reference proteome</keyword>
<dbReference type="InterPro" id="IPR003656">
    <property type="entry name" value="Znf_BED"/>
</dbReference>
<dbReference type="GO" id="GO:0008270">
    <property type="term" value="F:zinc ion binding"/>
    <property type="evidence" value="ECO:0007669"/>
    <property type="project" value="UniProtKB-KW"/>
</dbReference>
<dbReference type="SUPFAM" id="SSF53098">
    <property type="entry name" value="Ribonuclease H-like"/>
    <property type="match status" value="1"/>
</dbReference>
<evidence type="ECO:0000256" key="3">
    <source>
        <dbReference type="ARBA" id="ARBA00022723"/>
    </source>
</evidence>
<proteinExistence type="predicted"/>
<organism evidence="12 13">
    <name type="scientific">Kalanchoe fedtschenkoi</name>
    <name type="common">Lavender scallops</name>
    <name type="synonym">South American air plant</name>
    <dbReference type="NCBI Taxonomy" id="63787"/>
    <lineage>
        <taxon>Eukaryota</taxon>
        <taxon>Viridiplantae</taxon>
        <taxon>Streptophyta</taxon>
        <taxon>Embryophyta</taxon>
        <taxon>Tracheophyta</taxon>
        <taxon>Spermatophyta</taxon>
        <taxon>Magnoliopsida</taxon>
        <taxon>eudicotyledons</taxon>
        <taxon>Gunneridae</taxon>
        <taxon>Pentapetalae</taxon>
        <taxon>Saxifragales</taxon>
        <taxon>Crassulaceae</taxon>
        <taxon>Kalanchoe</taxon>
    </lineage>
</organism>
<dbReference type="Gramene" id="Kaladp0418s0015.1.v1.1">
    <property type="protein sequence ID" value="Kaladp0418s0015.1.v1.1"/>
    <property type="gene ID" value="Kaladp0418s0015.v1.1"/>
</dbReference>
<dbReference type="EnsemblPlants" id="Kaladp0418s0015.2.v1.1">
    <property type="protein sequence ID" value="Kaladp0418s0015.2.v1.1"/>
    <property type="gene ID" value="Kaladp0418s0015.v1.1"/>
</dbReference>
<keyword evidence="7" id="KW-0238">DNA-binding</keyword>
<dbReference type="PANTHER" id="PTHR46481">
    <property type="entry name" value="ZINC FINGER BED DOMAIN-CONTAINING PROTEIN 4"/>
    <property type="match status" value="1"/>
</dbReference>
<keyword evidence="9" id="KW-0539">Nucleus</keyword>
<dbReference type="InterPro" id="IPR012337">
    <property type="entry name" value="RNaseH-like_sf"/>
</dbReference>
<dbReference type="Pfam" id="PF14372">
    <property type="entry name" value="hAT-like_RNase-H"/>
    <property type="match status" value="1"/>
</dbReference>
<dbReference type="OMA" id="NLSIEMW"/>